<gene>
    <name evidence="1" type="ORF">F8D48_06765</name>
</gene>
<proteinExistence type="predicted"/>
<reference evidence="1 2" key="1">
    <citation type="submission" date="2019-09" db="EMBL/GenBank/DDBJ databases">
        <title>Whole genome shotgun sequencing (WGS) of Ellagibacter isourolithinifaciens DSM 104140(T) and Adlercreutzia muris DSM 29508(T).</title>
        <authorList>
            <person name="Stoll D.A."/>
            <person name="Danylec N."/>
            <person name="Huch M."/>
        </authorList>
    </citation>
    <scope>NUCLEOTIDE SEQUENCE [LARGE SCALE GENOMIC DNA]</scope>
    <source>
        <strain evidence="1 2">DSM 29508</strain>
    </source>
</reference>
<dbReference type="RefSeq" id="WP_151430669.1">
    <property type="nucleotide sequence ID" value="NZ_JANJZI010000003.1"/>
</dbReference>
<sequence>MAADDIPAVECALFQQVMRKLKITWDDDETAHRVRDELIPNAEEDLRFRLGIPEAAEFTFTTPGAENILLENHCWYANYDALEEFYEAYFDLIEECRRKWEVIQYALEKKAQGPDAR</sequence>
<dbReference type="EMBL" id="WAJS01000017">
    <property type="protein sequence ID" value="KAB1647988.1"/>
    <property type="molecule type" value="Genomic_DNA"/>
</dbReference>
<name>A0A7C8BUQ3_9ACTN</name>
<keyword evidence="2" id="KW-1185">Reference proteome</keyword>
<organism evidence="1 2">
    <name type="scientific">Adlercreutzia muris</name>
    <dbReference type="NCBI Taxonomy" id="1796610"/>
    <lineage>
        <taxon>Bacteria</taxon>
        <taxon>Bacillati</taxon>
        <taxon>Actinomycetota</taxon>
        <taxon>Coriobacteriia</taxon>
        <taxon>Eggerthellales</taxon>
        <taxon>Eggerthellaceae</taxon>
        <taxon>Adlercreutzia</taxon>
    </lineage>
</organism>
<dbReference type="Proteomes" id="UP000479639">
    <property type="component" value="Unassembled WGS sequence"/>
</dbReference>
<evidence type="ECO:0000313" key="1">
    <source>
        <dbReference type="EMBL" id="KAB1647988.1"/>
    </source>
</evidence>
<accession>A0A7C8BUQ3</accession>
<evidence type="ECO:0000313" key="2">
    <source>
        <dbReference type="Proteomes" id="UP000479639"/>
    </source>
</evidence>
<dbReference type="AlphaFoldDB" id="A0A7C8BUQ3"/>
<protein>
    <submittedName>
        <fullName evidence="1">Uncharacterized protein</fullName>
    </submittedName>
</protein>
<comment type="caution">
    <text evidence="1">The sequence shown here is derived from an EMBL/GenBank/DDBJ whole genome shotgun (WGS) entry which is preliminary data.</text>
</comment>